<dbReference type="AlphaFoldDB" id="J0CYM8"/>
<reference evidence="3" key="1">
    <citation type="journal article" date="2012" name="Science">
        <title>The Paleozoic origin of enzymatic lignin decomposition reconstructed from 31 fungal genomes.</title>
        <authorList>
            <person name="Floudas D."/>
            <person name="Binder M."/>
            <person name="Riley R."/>
            <person name="Barry K."/>
            <person name="Blanchette R.A."/>
            <person name="Henrissat B."/>
            <person name="Martinez A.T."/>
            <person name="Otillar R."/>
            <person name="Spatafora J.W."/>
            <person name="Yadav J.S."/>
            <person name="Aerts A."/>
            <person name="Benoit I."/>
            <person name="Boyd A."/>
            <person name="Carlson A."/>
            <person name="Copeland A."/>
            <person name="Coutinho P.M."/>
            <person name="de Vries R.P."/>
            <person name="Ferreira P."/>
            <person name="Findley K."/>
            <person name="Foster B."/>
            <person name="Gaskell J."/>
            <person name="Glotzer D."/>
            <person name="Gorecki P."/>
            <person name="Heitman J."/>
            <person name="Hesse C."/>
            <person name="Hori C."/>
            <person name="Igarashi K."/>
            <person name="Jurgens J.A."/>
            <person name="Kallen N."/>
            <person name="Kersten P."/>
            <person name="Kohler A."/>
            <person name="Kuees U."/>
            <person name="Kumar T.K.A."/>
            <person name="Kuo A."/>
            <person name="LaButti K."/>
            <person name="Larrondo L.F."/>
            <person name="Lindquist E."/>
            <person name="Ling A."/>
            <person name="Lombard V."/>
            <person name="Lucas S."/>
            <person name="Lundell T."/>
            <person name="Martin R."/>
            <person name="McLaughlin D.J."/>
            <person name="Morgenstern I."/>
            <person name="Morin E."/>
            <person name="Murat C."/>
            <person name="Nagy L.G."/>
            <person name="Nolan M."/>
            <person name="Ohm R.A."/>
            <person name="Patyshakuliyeva A."/>
            <person name="Rokas A."/>
            <person name="Ruiz-Duenas F.J."/>
            <person name="Sabat G."/>
            <person name="Salamov A."/>
            <person name="Samejima M."/>
            <person name="Schmutz J."/>
            <person name="Slot J.C."/>
            <person name="St John F."/>
            <person name="Stenlid J."/>
            <person name="Sun H."/>
            <person name="Sun S."/>
            <person name="Syed K."/>
            <person name="Tsang A."/>
            <person name="Wiebenga A."/>
            <person name="Young D."/>
            <person name="Pisabarro A."/>
            <person name="Eastwood D.C."/>
            <person name="Martin F."/>
            <person name="Cullen D."/>
            <person name="Grigoriev I.V."/>
            <person name="Hibbett D.S."/>
        </authorList>
    </citation>
    <scope>NUCLEOTIDE SEQUENCE [LARGE SCALE GENOMIC DNA]</scope>
    <source>
        <strain evidence="3">TFB10046</strain>
    </source>
</reference>
<gene>
    <name evidence="2" type="ORF">AURDEDRAFT_130077</name>
</gene>
<evidence type="ECO:0000256" key="1">
    <source>
        <dbReference type="SAM" id="MobiDB-lite"/>
    </source>
</evidence>
<evidence type="ECO:0000313" key="3">
    <source>
        <dbReference type="Proteomes" id="UP000006514"/>
    </source>
</evidence>
<dbReference type="InParanoid" id="J0CYM8"/>
<name>J0CYM8_AURST</name>
<feature type="compositionally biased region" description="Basic and acidic residues" evidence="1">
    <location>
        <begin position="178"/>
        <end position="191"/>
    </location>
</feature>
<keyword evidence="3" id="KW-1185">Reference proteome</keyword>
<dbReference type="Proteomes" id="UP000006514">
    <property type="component" value="Unassembled WGS sequence"/>
</dbReference>
<proteinExistence type="predicted"/>
<accession>J0CYM8</accession>
<dbReference type="KEGG" id="adl:AURDEDRAFT_130077"/>
<organism evidence="2 3">
    <name type="scientific">Auricularia subglabra (strain TFB-10046 / SS5)</name>
    <name type="common">White-rot fungus</name>
    <name type="synonym">Auricularia delicata (strain TFB10046)</name>
    <dbReference type="NCBI Taxonomy" id="717982"/>
    <lineage>
        <taxon>Eukaryota</taxon>
        <taxon>Fungi</taxon>
        <taxon>Dikarya</taxon>
        <taxon>Basidiomycota</taxon>
        <taxon>Agaricomycotina</taxon>
        <taxon>Agaricomycetes</taxon>
        <taxon>Auriculariales</taxon>
        <taxon>Auriculariaceae</taxon>
        <taxon>Auricularia</taxon>
    </lineage>
</organism>
<dbReference type="EMBL" id="JH687862">
    <property type="protein sequence ID" value="EJD36413.1"/>
    <property type="molecule type" value="Genomic_DNA"/>
</dbReference>
<protein>
    <submittedName>
        <fullName evidence="2">Uncharacterized protein</fullName>
    </submittedName>
</protein>
<feature type="region of interest" description="Disordered" evidence="1">
    <location>
        <begin position="146"/>
        <end position="212"/>
    </location>
</feature>
<sequence>MPGAMPSSVTSSTDSLTPLSSYDSVSAGWQTPDAEVDDFDIRSSGPWSRNEFARRVLAIETTLGDGPALGFIANHFPHITSKNAQLWLAYMKNVRMMGVGFDRYIMDTFRQIDWYAILSTGAVEDFMPELGPLFLAMGASAHEATSVGASDTHSDVELNQAYGGDPEESSRASTPQGPRHEGTEQRAEGMRESGGSEPAHAAHLPAGISAPTSECGLEETEAIDFPCPIAGNTTSIDSTFESKIKAAVEPTMHPGPRIVNIVFGNVKVKKFAIEQWDEAPHADDIRGEKHLWSASVPRQIRRPLAKV</sequence>
<evidence type="ECO:0000313" key="2">
    <source>
        <dbReference type="EMBL" id="EJD36413.1"/>
    </source>
</evidence>